<evidence type="ECO:0000256" key="1">
    <source>
        <dbReference type="ARBA" id="ARBA00001231"/>
    </source>
</evidence>
<dbReference type="PRINTS" id="PR00133">
    <property type="entry name" value="GLHYDRLASE3"/>
</dbReference>
<keyword evidence="5" id="KW-0326">Glycosidase</keyword>
<dbReference type="GO" id="GO:0005975">
    <property type="term" value="P:carbohydrate metabolic process"/>
    <property type="evidence" value="ECO:0007669"/>
    <property type="project" value="InterPro"/>
</dbReference>
<dbReference type="PANTHER" id="PTHR30480:SF13">
    <property type="entry name" value="BETA-HEXOSAMINIDASE"/>
    <property type="match status" value="1"/>
</dbReference>
<dbReference type="Gene3D" id="3.40.50.1700">
    <property type="entry name" value="Glycoside hydrolase family 3 C-terminal domain"/>
    <property type="match status" value="1"/>
</dbReference>
<comment type="catalytic activity">
    <reaction evidence="1">
        <text>Hydrolysis of terminal non-reducing N-acetyl-D-hexosamine residues in N-acetyl-beta-D-hexosaminides.</text>
        <dbReference type="EC" id="3.2.1.52"/>
    </reaction>
</comment>
<comment type="similarity">
    <text evidence="2">Belongs to the glycosyl hydrolase 3 family.</text>
</comment>
<evidence type="ECO:0000256" key="4">
    <source>
        <dbReference type="ARBA" id="ARBA00022801"/>
    </source>
</evidence>
<dbReference type="GO" id="GO:0004563">
    <property type="term" value="F:beta-N-acetylhexosaminidase activity"/>
    <property type="evidence" value="ECO:0007669"/>
    <property type="project" value="UniProtKB-EC"/>
</dbReference>
<comment type="caution">
    <text evidence="9">The sequence shown here is derived from an EMBL/GenBank/DDBJ whole genome shotgun (WGS) entry which is preliminary data.</text>
</comment>
<feature type="compositionally biased region" description="Basic and acidic residues" evidence="6">
    <location>
        <begin position="921"/>
        <end position="930"/>
    </location>
</feature>
<name>A0A2V3PRE1_9BACT</name>
<protein>
    <recommendedName>
        <fullName evidence="3">beta-N-acetylhexosaminidase</fullName>
        <ecNumber evidence="3">3.2.1.52</ecNumber>
    </recommendedName>
</protein>
<evidence type="ECO:0000256" key="5">
    <source>
        <dbReference type="ARBA" id="ARBA00023295"/>
    </source>
</evidence>
<sequence>MILKYDIKYFLLLNLIACMFLSVFSCFPKDQIEPLMMKNADKLKMRQWVDSVYNHMSLDERIGQLIIIHVNGDNGAANRQKLVGLVRDQYAGGVLFSKGTPQNQAVLTNLAQENARVPLMITFDGEWGLSMRLDNTPRFPKNMMLGAIKNDSLIYYYGREMARQCRLMGIQVNFAPDIDVNSNPSNPVIGIRSFGEDPNRVAALGIAYARGLEDGEVLPVAKHFPGHGDTSTDSHKTLPLINHDKDRLESVELVPFKKYIDAGLASIMTGHLNIPAWDNSGAPSSLSKPIVTDLLQTELGFSGLIFTDGLAMKGVSVEKDMSVRAILAGNDLLLGPLNAKKQFEALKLAVESGVLSDSIINVRCRKILEYKYLLGLSKGVKPIDVDNLSQRINTSSAEWLCRKLNEEAITLLKNEDKMVPLKSLDKKKIAAVSLGASRNNPFHTTLKLYGDITCFNVMSIAELKKLQPELSGYNTVLVSVHSNRIFSSNDIQSLVEGKQSVITFFTSPYSMARFNSVIKSTDAVVLGYENTPFAQEYAAQAIFGGNNISGKLPVTVRGLYAIGDGIETAKTRLGYNLPEEVGIKSSDLDKIQEIVKDGIAQQAFPGCQVLIAKDGVVIYNQSFGSFEYNGFQEVTNEDIYDLASMSKASATVPAIMKLYDEKKITLQSPLSKSVSQLRNTDKENLTIRQALFHETGLPSFIQYYMPAIDPDSYSGRLISYKQEVSYPALIDNGAWARTDFKYKSNLISEVSKPGFSKRVSENLYISDTYQDTILYRIAESKLRANKSYLYSCLNFMLLKEVVEQVSDTDLSTFLQNNFYQKLGAATTMYNPLTKFEKNRIVPTEQDDFLRKQLLQGYVHDEGAAFLGGVSGNAGLFSNANDLAKLYQMWLNLGTYGGERYLSKETTRLFTTTKSPNSRRGLGFDKPDPRNNRSSPTAPQTPVSVYGHTGFTGTCFWVDPDNNMIYIFLSNRVNPSRTHKKLSSLNIRPRIQSVIYNAINKEKK</sequence>
<dbReference type="InterPro" id="IPR036881">
    <property type="entry name" value="Glyco_hydro_3_C_sf"/>
</dbReference>
<evidence type="ECO:0000259" key="7">
    <source>
        <dbReference type="Pfam" id="PF00144"/>
    </source>
</evidence>
<feature type="domain" description="Glycoside hydrolase family 3 N-terminal" evidence="8">
    <location>
        <begin position="58"/>
        <end position="368"/>
    </location>
</feature>
<gene>
    <name evidence="9" type="ORF">CLV62_1038</name>
</gene>
<evidence type="ECO:0000256" key="3">
    <source>
        <dbReference type="ARBA" id="ARBA00012663"/>
    </source>
</evidence>
<evidence type="ECO:0000256" key="2">
    <source>
        <dbReference type="ARBA" id="ARBA00005336"/>
    </source>
</evidence>
<dbReference type="Gene3D" id="3.40.710.10">
    <property type="entry name" value="DD-peptidase/beta-lactamase superfamily"/>
    <property type="match status" value="1"/>
</dbReference>
<dbReference type="InterPro" id="IPR012338">
    <property type="entry name" value="Beta-lactam/transpept-like"/>
</dbReference>
<accession>A0A2V3PRE1</accession>
<feature type="compositionally biased region" description="Polar residues" evidence="6">
    <location>
        <begin position="931"/>
        <end position="942"/>
    </location>
</feature>
<feature type="domain" description="Beta-lactamase-related" evidence="7">
    <location>
        <begin position="592"/>
        <end position="978"/>
    </location>
</feature>
<dbReference type="GO" id="GO:0009254">
    <property type="term" value="P:peptidoglycan turnover"/>
    <property type="evidence" value="ECO:0007669"/>
    <property type="project" value="TreeGrafter"/>
</dbReference>
<keyword evidence="10" id="KW-1185">Reference proteome</keyword>
<dbReference type="AlphaFoldDB" id="A0A2V3PRE1"/>
<dbReference type="InterPro" id="IPR001764">
    <property type="entry name" value="Glyco_hydro_3_N"/>
</dbReference>
<evidence type="ECO:0000313" key="9">
    <source>
        <dbReference type="EMBL" id="PXV67336.1"/>
    </source>
</evidence>
<dbReference type="InterPro" id="IPR036962">
    <property type="entry name" value="Glyco_hydro_3_N_sf"/>
</dbReference>
<evidence type="ECO:0000313" key="10">
    <source>
        <dbReference type="Proteomes" id="UP000247973"/>
    </source>
</evidence>
<dbReference type="Pfam" id="PF00933">
    <property type="entry name" value="Glyco_hydro_3"/>
    <property type="match status" value="1"/>
</dbReference>
<dbReference type="InterPro" id="IPR050226">
    <property type="entry name" value="NagZ_Beta-hexosaminidase"/>
</dbReference>
<dbReference type="Pfam" id="PF00144">
    <property type="entry name" value="Beta-lactamase"/>
    <property type="match status" value="1"/>
</dbReference>
<dbReference type="SUPFAM" id="SSF56601">
    <property type="entry name" value="beta-lactamase/transpeptidase-like"/>
    <property type="match status" value="1"/>
</dbReference>
<dbReference type="Gene3D" id="3.20.20.300">
    <property type="entry name" value="Glycoside hydrolase, family 3, N-terminal domain"/>
    <property type="match status" value="1"/>
</dbReference>
<dbReference type="InterPro" id="IPR017853">
    <property type="entry name" value="GH"/>
</dbReference>
<reference evidence="9 10" key="1">
    <citation type="submission" date="2018-03" db="EMBL/GenBank/DDBJ databases">
        <title>Genomic Encyclopedia of Archaeal and Bacterial Type Strains, Phase II (KMG-II): from individual species to whole genera.</title>
        <authorList>
            <person name="Goeker M."/>
        </authorList>
    </citation>
    <scope>NUCLEOTIDE SEQUENCE [LARGE SCALE GENOMIC DNA]</scope>
    <source>
        <strain evidence="9 10">DSM 100214</strain>
    </source>
</reference>
<evidence type="ECO:0000259" key="8">
    <source>
        <dbReference type="Pfam" id="PF00933"/>
    </source>
</evidence>
<dbReference type="PANTHER" id="PTHR30480">
    <property type="entry name" value="BETA-HEXOSAMINIDASE-RELATED"/>
    <property type="match status" value="1"/>
</dbReference>
<dbReference type="PROSITE" id="PS51257">
    <property type="entry name" value="PROKAR_LIPOPROTEIN"/>
    <property type="match status" value="1"/>
</dbReference>
<organism evidence="9 10">
    <name type="scientific">Dysgonomonas alginatilytica</name>
    <dbReference type="NCBI Taxonomy" id="1605892"/>
    <lineage>
        <taxon>Bacteria</taxon>
        <taxon>Pseudomonadati</taxon>
        <taxon>Bacteroidota</taxon>
        <taxon>Bacteroidia</taxon>
        <taxon>Bacteroidales</taxon>
        <taxon>Dysgonomonadaceae</taxon>
        <taxon>Dysgonomonas</taxon>
    </lineage>
</organism>
<keyword evidence="4 9" id="KW-0378">Hydrolase</keyword>
<dbReference type="SUPFAM" id="SSF52279">
    <property type="entry name" value="Beta-D-glucan exohydrolase, C-terminal domain"/>
    <property type="match status" value="1"/>
</dbReference>
<feature type="region of interest" description="Disordered" evidence="6">
    <location>
        <begin position="909"/>
        <end position="943"/>
    </location>
</feature>
<dbReference type="InterPro" id="IPR001466">
    <property type="entry name" value="Beta-lactam-related"/>
</dbReference>
<dbReference type="Proteomes" id="UP000247973">
    <property type="component" value="Unassembled WGS sequence"/>
</dbReference>
<dbReference type="EMBL" id="QICL01000003">
    <property type="protein sequence ID" value="PXV67336.1"/>
    <property type="molecule type" value="Genomic_DNA"/>
</dbReference>
<dbReference type="SUPFAM" id="SSF51445">
    <property type="entry name" value="(Trans)glycosidases"/>
    <property type="match status" value="1"/>
</dbReference>
<dbReference type="EC" id="3.2.1.52" evidence="3"/>
<evidence type="ECO:0000256" key="6">
    <source>
        <dbReference type="SAM" id="MobiDB-lite"/>
    </source>
</evidence>
<proteinExistence type="inferred from homology"/>